<evidence type="ECO:0000256" key="1">
    <source>
        <dbReference type="SAM" id="MobiDB-lite"/>
    </source>
</evidence>
<dbReference type="InterPro" id="IPR009210">
    <property type="entry name" value="ASCC1"/>
</dbReference>
<comment type="caution">
    <text evidence="3">The sequence shown here is derived from an EMBL/GenBank/DDBJ whole genome shotgun (WGS) entry which is preliminary data.</text>
</comment>
<dbReference type="EMBL" id="JBANQN010000002">
    <property type="protein sequence ID" value="KAK6798639.1"/>
    <property type="molecule type" value="Genomic_DNA"/>
</dbReference>
<dbReference type="AlphaFoldDB" id="A0AAN8YLS1"/>
<dbReference type="PANTHER" id="PTHR13360">
    <property type="entry name" value="ACTIVATING SIGNAL COINTEGRATOR 1 COMPLEX SUBUNIT 1"/>
    <property type="match status" value="1"/>
</dbReference>
<reference evidence="3 4" key="1">
    <citation type="submission" date="2024-02" db="EMBL/GenBank/DDBJ databases">
        <title>de novo genome assembly of Solanum bulbocastanum strain 11H21.</title>
        <authorList>
            <person name="Hosaka A.J."/>
        </authorList>
    </citation>
    <scope>NUCLEOTIDE SEQUENCE [LARGE SCALE GENOMIC DNA]</scope>
    <source>
        <tissue evidence="3">Young leaves</tissue>
    </source>
</reference>
<evidence type="ECO:0000313" key="4">
    <source>
        <dbReference type="Proteomes" id="UP001371456"/>
    </source>
</evidence>
<dbReference type="PANTHER" id="PTHR13360:SF1">
    <property type="entry name" value="ACTIVATING SIGNAL COINTEGRATOR 1 COMPLEX SUBUNIT 1"/>
    <property type="match status" value="1"/>
</dbReference>
<dbReference type="GO" id="GO:0006355">
    <property type="term" value="P:regulation of DNA-templated transcription"/>
    <property type="evidence" value="ECO:0007669"/>
    <property type="project" value="TreeGrafter"/>
</dbReference>
<proteinExistence type="predicted"/>
<dbReference type="GO" id="GO:0006307">
    <property type="term" value="P:DNA alkylation repair"/>
    <property type="evidence" value="ECO:0007669"/>
    <property type="project" value="InterPro"/>
</dbReference>
<dbReference type="InterPro" id="IPR019510">
    <property type="entry name" value="AKAP7-like_phosphoesterase"/>
</dbReference>
<keyword evidence="4" id="KW-1185">Reference proteome</keyword>
<feature type="domain" description="A-kinase anchor protein 7-like phosphoesterase" evidence="2">
    <location>
        <begin position="61"/>
        <end position="249"/>
    </location>
</feature>
<sequence>MINSRSSYFSWNWYTSRGLTRSSQSREGPKSKLTSARRLKKNRSTNSPSIATRDLQLSYYVDFSSLGIDKSIFIEPNTLHLTLQMLKLWNTNRIEAAADVLRRVSPKVMDALERRPVYIRLKGMQCMPDRGTPPKAYVVHAPLEVIGGIDRLKRACPFLGVIVDAFVEAGLVLEKDANRGLLLHATLMNAGNSKSSKTSGKTEPFDARTIFAQYGSEEWGECYIREAHLSQRFVYDGNGYFHCCASIPFPEEKQGAFPMMKNFFQKMFSMAK</sequence>
<dbReference type="Gene3D" id="3.90.1140.10">
    <property type="entry name" value="Cyclic phosphodiesterase"/>
    <property type="match status" value="1"/>
</dbReference>
<feature type="region of interest" description="Disordered" evidence="1">
    <location>
        <begin position="20"/>
        <end position="48"/>
    </location>
</feature>
<dbReference type="Pfam" id="PF10469">
    <property type="entry name" value="AKAP7_NLS"/>
    <property type="match status" value="1"/>
</dbReference>
<protein>
    <recommendedName>
        <fullName evidence="2">A-kinase anchor protein 7-like phosphoesterase domain-containing protein</fullName>
    </recommendedName>
</protein>
<evidence type="ECO:0000259" key="2">
    <source>
        <dbReference type="Pfam" id="PF10469"/>
    </source>
</evidence>
<evidence type="ECO:0000313" key="3">
    <source>
        <dbReference type="EMBL" id="KAK6798639.1"/>
    </source>
</evidence>
<organism evidence="3 4">
    <name type="scientific">Solanum bulbocastanum</name>
    <name type="common">Wild potato</name>
    <dbReference type="NCBI Taxonomy" id="147425"/>
    <lineage>
        <taxon>Eukaryota</taxon>
        <taxon>Viridiplantae</taxon>
        <taxon>Streptophyta</taxon>
        <taxon>Embryophyta</taxon>
        <taxon>Tracheophyta</taxon>
        <taxon>Spermatophyta</taxon>
        <taxon>Magnoliopsida</taxon>
        <taxon>eudicotyledons</taxon>
        <taxon>Gunneridae</taxon>
        <taxon>Pentapetalae</taxon>
        <taxon>asterids</taxon>
        <taxon>lamiids</taxon>
        <taxon>Solanales</taxon>
        <taxon>Solanaceae</taxon>
        <taxon>Solanoideae</taxon>
        <taxon>Solaneae</taxon>
        <taxon>Solanum</taxon>
    </lineage>
</organism>
<gene>
    <name evidence="3" type="ORF">RDI58_006342</name>
</gene>
<accession>A0AAN8YLS1</accession>
<dbReference type="GO" id="GO:0005634">
    <property type="term" value="C:nucleus"/>
    <property type="evidence" value="ECO:0007669"/>
    <property type="project" value="TreeGrafter"/>
</dbReference>
<dbReference type="Proteomes" id="UP001371456">
    <property type="component" value="Unassembled WGS sequence"/>
</dbReference>
<name>A0AAN8YLS1_SOLBU</name>